<reference evidence="3 4" key="1">
    <citation type="submission" date="2020-02" db="EMBL/GenBank/DDBJ databases">
        <title>Balneolaceae bacterium YR4-1, complete genome.</title>
        <authorList>
            <person name="Li Y."/>
            <person name="Wu S."/>
        </authorList>
    </citation>
    <scope>NUCLEOTIDE SEQUENCE [LARGE SCALE GENOMIC DNA]</scope>
    <source>
        <strain evidence="3 4">YR4-1</strain>
    </source>
</reference>
<evidence type="ECO:0000256" key="1">
    <source>
        <dbReference type="ARBA" id="ARBA00006817"/>
    </source>
</evidence>
<dbReference type="InterPro" id="IPR023393">
    <property type="entry name" value="START-like_dom_sf"/>
</dbReference>
<dbReference type="Gene3D" id="3.30.530.20">
    <property type="match status" value="1"/>
</dbReference>
<sequence>MLKNKHVVVTFVISMAFFLYAKSIDAQKLDRNIHLQTIVNAPIQDVWKAWTTESGLESFLAPDCEVDLRVNGSMDIFFYPEAPEGQRGAENLHILAVENYRLLSFTWNNPAELPGIGNQQTHVLLKLFPAGKSANKTKLVLIHDGWGDGELWDQAYRYFSKEWQNTVLFRLHYRFDKGPVNWSYPPKNTGKYHILVQ</sequence>
<proteinExistence type="inferred from homology"/>
<dbReference type="CDD" id="cd07814">
    <property type="entry name" value="SRPBCC_CalC_Aha1-like"/>
    <property type="match status" value="1"/>
</dbReference>
<organism evidence="3 4">
    <name type="scientific">Halalkalibaculum roseum</name>
    <dbReference type="NCBI Taxonomy" id="2709311"/>
    <lineage>
        <taxon>Bacteria</taxon>
        <taxon>Pseudomonadati</taxon>
        <taxon>Balneolota</taxon>
        <taxon>Balneolia</taxon>
        <taxon>Balneolales</taxon>
        <taxon>Balneolaceae</taxon>
        <taxon>Halalkalibaculum</taxon>
    </lineage>
</organism>
<dbReference type="InterPro" id="IPR013538">
    <property type="entry name" value="ASHA1/2-like_C"/>
</dbReference>
<protein>
    <submittedName>
        <fullName evidence="3">SRPBCC domain-containing protein</fullName>
    </submittedName>
</protein>
<comment type="caution">
    <text evidence="3">The sequence shown here is derived from an EMBL/GenBank/DDBJ whole genome shotgun (WGS) entry which is preliminary data.</text>
</comment>
<dbReference type="SUPFAM" id="SSF55961">
    <property type="entry name" value="Bet v1-like"/>
    <property type="match status" value="1"/>
</dbReference>
<dbReference type="Proteomes" id="UP000473278">
    <property type="component" value="Unassembled WGS sequence"/>
</dbReference>
<evidence type="ECO:0000313" key="3">
    <source>
        <dbReference type="EMBL" id="NGP76392.1"/>
    </source>
</evidence>
<dbReference type="EMBL" id="JAALLT010000002">
    <property type="protein sequence ID" value="NGP76392.1"/>
    <property type="molecule type" value="Genomic_DNA"/>
</dbReference>
<feature type="domain" description="Activator of Hsp90 ATPase homologue 1/2-like C-terminal" evidence="2">
    <location>
        <begin position="40"/>
        <end position="165"/>
    </location>
</feature>
<dbReference type="RefSeq" id="WP_165140700.1">
    <property type="nucleotide sequence ID" value="NZ_JAALLT010000002.1"/>
</dbReference>
<evidence type="ECO:0000313" key="4">
    <source>
        <dbReference type="Proteomes" id="UP000473278"/>
    </source>
</evidence>
<evidence type="ECO:0000259" key="2">
    <source>
        <dbReference type="Pfam" id="PF08327"/>
    </source>
</evidence>
<keyword evidence="4" id="KW-1185">Reference proteome</keyword>
<name>A0A6M1SU81_9BACT</name>
<accession>A0A6M1SU81</accession>
<comment type="similarity">
    <text evidence="1">Belongs to the AHA1 family.</text>
</comment>
<gene>
    <name evidence="3" type="ORF">G3570_07100</name>
</gene>
<dbReference type="Pfam" id="PF08327">
    <property type="entry name" value="AHSA1"/>
    <property type="match status" value="1"/>
</dbReference>
<dbReference type="AlphaFoldDB" id="A0A6M1SU81"/>